<dbReference type="SUPFAM" id="SSF90123">
    <property type="entry name" value="ABC transporter transmembrane region"/>
    <property type="match status" value="2"/>
</dbReference>
<dbReference type="VEuPathDB" id="FungiDB:GGTG_03163"/>
<dbReference type="InterPro" id="IPR036640">
    <property type="entry name" value="ABC1_TM_sf"/>
</dbReference>
<comment type="similarity">
    <text evidence="3">Belongs to the ABC transporter superfamily. ABCB family. Multidrug resistance exporter (TC 3.A.1.201) subfamily.</text>
</comment>
<keyword evidence="10 12" id="KW-0472">Membrane</keyword>
<dbReference type="CDD" id="cd18578">
    <property type="entry name" value="ABC_6TM_Pgp_ABCB1_D2_like"/>
    <property type="match status" value="1"/>
</dbReference>
<feature type="transmembrane region" description="Helical" evidence="12">
    <location>
        <begin position="1031"/>
        <end position="1050"/>
    </location>
</feature>
<dbReference type="PROSITE" id="PS50929">
    <property type="entry name" value="ABC_TM1F"/>
    <property type="match status" value="2"/>
</dbReference>
<evidence type="ECO:0000256" key="6">
    <source>
        <dbReference type="ARBA" id="ARBA00022737"/>
    </source>
</evidence>
<dbReference type="EnsemblFungi" id="EJT78060">
    <property type="protein sequence ID" value="EJT78060"/>
    <property type="gene ID" value="GGTG_03163"/>
</dbReference>
<evidence type="ECO:0000256" key="4">
    <source>
        <dbReference type="ARBA" id="ARBA00022448"/>
    </source>
</evidence>
<dbReference type="STRING" id="644352.J3NPF5"/>
<evidence type="ECO:0000256" key="1">
    <source>
        <dbReference type="ARBA" id="ARBA00004141"/>
    </source>
</evidence>
<dbReference type="eggNOG" id="KOG0055">
    <property type="taxonomic scope" value="Eukaryota"/>
</dbReference>
<evidence type="ECO:0000259" key="14">
    <source>
        <dbReference type="PROSITE" id="PS50929"/>
    </source>
</evidence>
<feature type="transmembrane region" description="Helical" evidence="12">
    <location>
        <begin position="907"/>
        <end position="929"/>
    </location>
</feature>
<reference evidence="15" key="2">
    <citation type="submission" date="2010-07" db="EMBL/GenBank/DDBJ databases">
        <authorList>
            <consortium name="The Broad Institute Genome Sequencing Platform"/>
            <consortium name="Broad Institute Genome Sequencing Center for Infectious Disease"/>
            <person name="Ma L.-J."/>
            <person name="Dead R."/>
            <person name="Young S."/>
            <person name="Zeng Q."/>
            <person name="Koehrsen M."/>
            <person name="Alvarado L."/>
            <person name="Berlin A."/>
            <person name="Chapman S.B."/>
            <person name="Chen Z."/>
            <person name="Freedman E."/>
            <person name="Gellesch M."/>
            <person name="Goldberg J."/>
            <person name="Griggs A."/>
            <person name="Gujja S."/>
            <person name="Heilman E.R."/>
            <person name="Heiman D."/>
            <person name="Hepburn T."/>
            <person name="Howarth C."/>
            <person name="Jen D."/>
            <person name="Larson L."/>
            <person name="Mehta T."/>
            <person name="Neiman D."/>
            <person name="Pearson M."/>
            <person name="Roberts A."/>
            <person name="Saif S."/>
            <person name="Shea T."/>
            <person name="Shenoy N."/>
            <person name="Sisk P."/>
            <person name="Stolte C."/>
            <person name="Sykes S."/>
            <person name="Walk T."/>
            <person name="White J."/>
            <person name="Yandava C."/>
            <person name="Haas B."/>
            <person name="Nusbaum C."/>
            <person name="Birren B."/>
        </authorList>
    </citation>
    <scope>NUCLEOTIDE SEQUENCE</scope>
    <source>
        <strain evidence="15">R3-111a-1</strain>
    </source>
</reference>
<evidence type="ECO:0000256" key="3">
    <source>
        <dbReference type="ARBA" id="ARBA00007577"/>
    </source>
</evidence>
<dbReference type="InterPro" id="IPR011527">
    <property type="entry name" value="ABC1_TM_dom"/>
</dbReference>
<evidence type="ECO:0000259" key="13">
    <source>
        <dbReference type="PROSITE" id="PS50893"/>
    </source>
</evidence>
<evidence type="ECO:0000256" key="8">
    <source>
        <dbReference type="ARBA" id="ARBA00022840"/>
    </source>
</evidence>
<dbReference type="PANTHER" id="PTHR43394">
    <property type="entry name" value="ATP-DEPENDENT PERMEASE MDL1, MITOCHONDRIAL"/>
    <property type="match status" value="1"/>
</dbReference>
<dbReference type="PANTHER" id="PTHR43394:SF11">
    <property type="entry name" value="ATP-BINDING CASSETTE TRANSPORTER"/>
    <property type="match status" value="1"/>
</dbReference>
<feature type="compositionally biased region" description="Low complexity" evidence="11">
    <location>
        <begin position="81"/>
        <end position="93"/>
    </location>
</feature>
<comment type="subcellular location">
    <subcellularLocation>
        <location evidence="2">Endomembrane system</location>
    </subcellularLocation>
    <subcellularLocation>
        <location evidence="1">Membrane</location>
        <topology evidence="1">Multi-pass membrane protein</topology>
    </subcellularLocation>
</comment>
<dbReference type="GeneID" id="20343621"/>
<feature type="transmembrane region" description="Helical" evidence="12">
    <location>
        <begin position="1137"/>
        <end position="1158"/>
    </location>
</feature>
<dbReference type="HOGENOM" id="CLU_000604_17_2_1"/>
<evidence type="ECO:0000256" key="11">
    <source>
        <dbReference type="SAM" id="MobiDB-lite"/>
    </source>
</evidence>
<reference evidence="17" key="1">
    <citation type="submission" date="2010-07" db="EMBL/GenBank/DDBJ databases">
        <title>The genome sequence of Gaeumannomyces graminis var. tritici strain R3-111a-1.</title>
        <authorList>
            <consortium name="The Broad Institute Genome Sequencing Platform"/>
            <person name="Ma L.-J."/>
            <person name="Dead R."/>
            <person name="Young S."/>
            <person name="Zeng Q."/>
            <person name="Koehrsen M."/>
            <person name="Alvarado L."/>
            <person name="Berlin A."/>
            <person name="Chapman S.B."/>
            <person name="Chen Z."/>
            <person name="Freedman E."/>
            <person name="Gellesch M."/>
            <person name="Goldberg J."/>
            <person name="Griggs A."/>
            <person name="Gujja S."/>
            <person name="Heilman E.R."/>
            <person name="Heiman D."/>
            <person name="Hepburn T."/>
            <person name="Howarth C."/>
            <person name="Jen D."/>
            <person name="Larson L."/>
            <person name="Mehta T."/>
            <person name="Neiman D."/>
            <person name="Pearson M."/>
            <person name="Roberts A."/>
            <person name="Saif S."/>
            <person name="Shea T."/>
            <person name="Shenoy N."/>
            <person name="Sisk P."/>
            <person name="Stolte C."/>
            <person name="Sykes S."/>
            <person name="Walk T."/>
            <person name="White J."/>
            <person name="Yandava C."/>
            <person name="Haas B."/>
            <person name="Nusbaum C."/>
            <person name="Birren B."/>
        </authorList>
    </citation>
    <scope>NUCLEOTIDE SEQUENCE [LARGE SCALE GENOMIC DNA]</scope>
    <source>
        <strain evidence="17">R3-111a-1</strain>
    </source>
</reference>
<gene>
    <name evidence="16" type="primary">20343621</name>
    <name evidence="15" type="ORF">GGTG_03163</name>
</gene>
<dbReference type="Gene3D" id="1.20.1560.10">
    <property type="entry name" value="ABC transporter type 1, transmembrane domain"/>
    <property type="match status" value="1"/>
</dbReference>
<dbReference type="PROSITE" id="PS00211">
    <property type="entry name" value="ABC_TRANSPORTER_1"/>
    <property type="match status" value="2"/>
</dbReference>
<reference evidence="16" key="4">
    <citation type="journal article" date="2015" name="G3 (Bethesda)">
        <title>Genome sequences of three phytopathogenic species of the Magnaporthaceae family of fungi.</title>
        <authorList>
            <person name="Okagaki L.H."/>
            <person name="Nunes C.C."/>
            <person name="Sailsbery J."/>
            <person name="Clay B."/>
            <person name="Brown D."/>
            <person name="John T."/>
            <person name="Oh Y."/>
            <person name="Young N."/>
            <person name="Fitzgerald M."/>
            <person name="Haas B.J."/>
            <person name="Zeng Q."/>
            <person name="Young S."/>
            <person name="Adiconis X."/>
            <person name="Fan L."/>
            <person name="Levin J.Z."/>
            <person name="Mitchell T.K."/>
            <person name="Okubara P.A."/>
            <person name="Farman M.L."/>
            <person name="Kohn L.M."/>
            <person name="Birren B."/>
            <person name="Ma L.-J."/>
            <person name="Dean R.A."/>
        </authorList>
    </citation>
    <scope>NUCLEOTIDE SEQUENCE</scope>
    <source>
        <strain evidence="16">R3-111a-1</strain>
    </source>
</reference>
<feature type="transmembrane region" description="Helical" evidence="12">
    <location>
        <begin position="505"/>
        <end position="524"/>
    </location>
</feature>
<dbReference type="CDD" id="cd18577">
    <property type="entry name" value="ABC_6TM_Pgp_ABCB1_D1_like"/>
    <property type="match status" value="1"/>
</dbReference>
<feature type="transmembrane region" description="Helical" evidence="12">
    <location>
        <begin position="285"/>
        <end position="311"/>
    </location>
</feature>
<protein>
    <submittedName>
        <fullName evidence="15 16">Uncharacterized protein</fullName>
    </submittedName>
</protein>
<feature type="transmembrane region" description="Helical" evidence="12">
    <location>
        <begin position="365"/>
        <end position="385"/>
    </location>
</feature>
<evidence type="ECO:0000256" key="2">
    <source>
        <dbReference type="ARBA" id="ARBA00004308"/>
    </source>
</evidence>
<feature type="compositionally biased region" description="Basic and acidic residues" evidence="11">
    <location>
        <begin position="840"/>
        <end position="856"/>
    </location>
</feature>
<dbReference type="Pfam" id="PF00664">
    <property type="entry name" value="ABC_membrane"/>
    <property type="match status" value="2"/>
</dbReference>
<dbReference type="GO" id="GO:0016887">
    <property type="term" value="F:ATP hydrolysis activity"/>
    <property type="evidence" value="ECO:0007669"/>
    <property type="project" value="InterPro"/>
</dbReference>
<feature type="transmembrane region" description="Helical" evidence="12">
    <location>
        <begin position="1056"/>
        <end position="1074"/>
    </location>
</feature>
<evidence type="ECO:0000256" key="12">
    <source>
        <dbReference type="SAM" id="Phobius"/>
    </source>
</evidence>
<evidence type="ECO:0000256" key="9">
    <source>
        <dbReference type="ARBA" id="ARBA00022989"/>
    </source>
</evidence>
<keyword evidence="7" id="KW-0547">Nucleotide-binding</keyword>
<keyword evidence="5 12" id="KW-0812">Transmembrane</keyword>
<feature type="transmembrane region" description="Helical" evidence="12">
    <location>
        <begin position="331"/>
        <end position="353"/>
    </location>
</feature>
<feature type="transmembrane region" description="Helical" evidence="12">
    <location>
        <begin position="949"/>
        <end position="982"/>
    </location>
</feature>
<dbReference type="Gene3D" id="3.40.50.300">
    <property type="entry name" value="P-loop containing nucleotide triphosphate hydrolases"/>
    <property type="match status" value="2"/>
</dbReference>
<feature type="domain" description="ABC transmembrane type-1" evidence="14">
    <location>
        <begin position="239"/>
        <end position="533"/>
    </location>
</feature>
<dbReference type="PROSITE" id="PS50893">
    <property type="entry name" value="ABC_TRANSPORTER_2"/>
    <property type="match status" value="2"/>
</dbReference>
<dbReference type="GO" id="GO:0012505">
    <property type="term" value="C:endomembrane system"/>
    <property type="evidence" value="ECO:0007669"/>
    <property type="project" value="UniProtKB-SubCell"/>
</dbReference>
<sequence length="1519" mass="162378">MALPTENKAPSKTTADPAAPVVGSAPATTAATPMPTIDEGKTLPRSPSPGAASPPMTSHGGNFGDGGRLPPTGSTQQQGPLSAEASSVALESLPQPQLPVPAATPAGGVSTKSSATTLAPGVLSNRPSATTPTPGLLSSRPSAATLASSANAGALGGGASMPWGPARAAGVGGGGDAGAPGAGLGGSAAGTGAGAVAGALAAGKAESGLWGLKTDRKTAFKNYMWIFSHSTWLDRLFMAASVLASICSGVTMPIMNVVFGKVFASFTGYYHQLGPDRTQQEFRGLIIECVLYLVYLFITRFTFSYIAFLGFRMSSLRMSAAIRLEYMRAVFSMRVSMLDTLAPGQTAAVITILASTLQQGVAENVAVLLQAVSLVGSGLIVSLLYSWELTLVTGSGLVLIAAVYAATTPMLVRAMNQVQRCEIAAAAVASEVFSSARMVAACGAEAKMARRYDAFVDQGCRAGLKMSPIVACQQAPVFFAIYSTFALCFWYSLKMYMEGRITSPEVLIVVLLSVMMMTGAVGTLSTPISAAARSANAAGIFRKVHELPKPKTGGLRAPEASAAGDIALTRVNFAYPARPLQRVLHDLTVRFPAGKVTAIVGPSGSGKSTVVALLQRWYEMDGDPVSNAGVLWLRNGIVQIGGRPLKDMDLFWWRAQIGLVQQEPFLFNDSIFKNVAYGLVGTEWEDSPEEDKAKRVEEACREAFAEEFIQRLPEGYNTFVGDSGIKLSGGQRQRLAIARAIIRRPKILILDEATSAIDVRGEKVVQAALERASEGRTTITIAHRLSTIQRADNIVVMRGGRAVEQGTHEQLMARGPGGLYYGLATAQRLSGEEKDGDGDATPKRDSGADSHGKKSAADWVTSEESRQGDEETLVSSGQPQPGASKRKRGIFGSFTLLLREQKRRWPWYLLLGAGAVAGGASAPIQAFLFANTVSIFQLWGNFGLLQSLANFWCLMFVVLATGVGLSYFALGWSATTLSVHIIRHYRKEYIRNMLSKRASFFDQDGNSAGALTARLATDPAQLQQLLGMNMAFVLVSVLSVVGCLTISFYFGWKLALVTVLTMLPLILGAAFFRVRYEKRLEMMGMAVFAESAKFASEGVGAFRTVSSLTLERVICDRYAKLLRDHTRAAFFKSSGSTALFALSDSISLLCMAFILWYGGKLMAEHEYAPFQYTVVYIAVLQGGVGAGQWLSFAPNIAQASVAANRIVDLRTKDNSDGGLISLDRGDLGDDDMGVKIEFKNVWFRYPTRDVPVLSGLNMTIEKGMFAAVVGPSGSGKTTVVSLLERFYKANAGRIAFNGIEISNLDLRSYRKDISLVAQEPCIFEGTIRENILLGMDYEETRGAGFKDEEGVEKMASKRYSARTASPAPGNAKEANSEKATDMEEALVQACKDAGIHDFISTLPEGYGTAVGNKGVALSGGQKQRLSIARALVRNPRLLLLDEATSSLDSTTERAVQAVFERTRRSRTMVVVAHRLATVQKADVIFVLGDGRVLERGDHAGLLKRRGVYYDMCQSQALDR</sequence>
<organism evidence="15">
    <name type="scientific">Gaeumannomyces tritici (strain R3-111a-1)</name>
    <name type="common">Wheat and barley take-all root rot fungus</name>
    <name type="synonym">Gaeumannomyces graminis var. tritici</name>
    <dbReference type="NCBI Taxonomy" id="644352"/>
    <lineage>
        <taxon>Eukaryota</taxon>
        <taxon>Fungi</taxon>
        <taxon>Dikarya</taxon>
        <taxon>Ascomycota</taxon>
        <taxon>Pezizomycotina</taxon>
        <taxon>Sordariomycetes</taxon>
        <taxon>Sordariomycetidae</taxon>
        <taxon>Magnaporthales</taxon>
        <taxon>Magnaporthaceae</taxon>
        <taxon>Gaeumannomyces</taxon>
    </lineage>
</organism>
<dbReference type="GO" id="GO:0015421">
    <property type="term" value="F:ABC-type oligopeptide transporter activity"/>
    <property type="evidence" value="ECO:0007669"/>
    <property type="project" value="TreeGrafter"/>
</dbReference>
<dbReference type="InterPro" id="IPR003439">
    <property type="entry name" value="ABC_transporter-like_ATP-bd"/>
</dbReference>
<evidence type="ECO:0000256" key="7">
    <source>
        <dbReference type="ARBA" id="ARBA00022741"/>
    </source>
</evidence>
<accession>J3NPF5</accession>
<evidence type="ECO:0000313" key="15">
    <source>
        <dbReference type="EMBL" id="EJT78060.1"/>
    </source>
</evidence>
<dbReference type="InterPro" id="IPR039421">
    <property type="entry name" value="Type_1_exporter"/>
</dbReference>
<reference evidence="15" key="3">
    <citation type="submission" date="2010-09" db="EMBL/GenBank/DDBJ databases">
        <title>Annotation of Gaeumannomyces graminis var. tritici R3-111a-1.</title>
        <authorList>
            <consortium name="The Broad Institute Genome Sequencing Platform"/>
            <person name="Ma L.-J."/>
            <person name="Dead R."/>
            <person name="Young S.K."/>
            <person name="Zeng Q."/>
            <person name="Gargeya S."/>
            <person name="Fitzgerald M."/>
            <person name="Haas B."/>
            <person name="Abouelleil A."/>
            <person name="Alvarado L."/>
            <person name="Arachchi H.M."/>
            <person name="Berlin A."/>
            <person name="Brown A."/>
            <person name="Chapman S.B."/>
            <person name="Chen Z."/>
            <person name="Dunbar C."/>
            <person name="Freedman E."/>
            <person name="Gearin G."/>
            <person name="Gellesch M."/>
            <person name="Goldberg J."/>
            <person name="Griggs A."/>
            <person name="Gujja S."/>
            <person name="Heiman D."/>
            <person name="Howarth C."/>
            <person name="Larson L."/>
            <person name="Lui A."/>
            <person name="MacDonald P.J.P."/>
            <person name="Mehta T."/>
            <person name="Montmayeur A."/>
            <person name="Murphy C."/>
            <person name="Neiman D."/>
            <person name="Pearson M."/>
            <person name="Priest M."/>
            <person name="Roberts A."/>
            <person name="Saif S."/>
            <person name="Shea T."/>
            <person name="Shenoy N."/>
            <person name="Sisk P."/>
            <person name="Stolte C."/>
            <person name="Sykes S."/>
            <person name="Yandava C."/>
            <person name="Wortman J."/>
            <person name="Nusbaum C."/>
            <person name="Birren B."/>
        </authorList>
    </citation>
    <scope>NUCLEOTIDE SEQUENCE</scope>
    <source>
        <strain evidence="15">R3-111a-1</strain>
    </source>
</reference>
<feature type="transmembrane region" description="Helical" evidence="12">
    <location>
        <begin position="475"/>
        <end position="493"/>
    </location>
</feature>
<dbReference type="InterPro" id="IPR027417">
    <property type="entry name" value="P-loop_NTPase"/>
</dbReference>
<dbReference type="SMART" id="SM00382">
    <property type="entry name" value="AAA"/>
    <property type="match status" value="2"/>
</dbReference>
<feature type="region of interest" description="Disordered" evidence="11">
    <location>
        <begin position="830"/>
        <end position="886"/>
    </location>
</feature>
<feature type="domain" description="ABC transporter" evidence="13">
    <location>
        <begin position="566"/>
        <end position="824"/>
    </location>
</feature>
<evidence type="ECO:0000256" key="5">
    <source>
        <dbReference type="ARBA" id="ARBA00022692"/>
    </source>
</evidence>
<keyword evidence="4" id="KW-0813">Transport</keyword>
<dbReference type="GO" id="GO:0090374">
    <property type="term" value="P:oligopeptide export from mitochondrion"/>
    <property type="evidence" value="ECO:0007669"/>
    <property type="project" value="TreeGrafter"/>
</dbReference>
<reference evidence="16" key="5">
    <citation type="submission" date="2018-04" db="UniProtKB">
        <authorList>
            <consortium name="EnsemblFungi"/>
        </authorList>
    </citation>
    <scope>IDENTIFICATION</scope>
    <source>
        <strain evidence="16">R3-111a-1</strain>
    </source>
</reference>
<evidence type="ECO:0000313" key="16">
    <source>
        <dbReference type="EnsemblFungi" id="EJT78060"/>
    </source>
</evidence>
<dbReference type="EMBL" id="GL385396">
    <property type="protein sequence ID" value="EJT78060.1"/>
    <property type="molecule type" value="Genomic_DNA"/>
</dbReference>
<name>J3NPF5_GAET3</name>
<keyword evidence="8" id="KW-0067">ATP-binding</keyword>
<feature type="transmembrane region" description="Helical" evidence="12">
    <location>
        <begin position="391"/>
        <end position="412"/>
    </location>
</feature>
<feature type="compositionally biased region" description="Low complexity" evidence="11">
    <location>
        <begin position="44"/>
        <end position="55"/>
    </location>
</feature>
<dbReference type="GO" id="GO:0005743">
    <property type="term" value="C:mitochondrial inner membrane"/>
    <property type="evidence" value="ECO:0007669"/>
    <property type="project" value="TreeGrafter"/>
</dbReference>
<dbReference type="InterPro" id="IPR003593">
    <property type="entry name" value="AAA+_ATPase"/>
</dbReference>
<evidence type="ECO:0000256" key="10">
    <source>
        <dbReference type="ARBA" id="ARBA00023136"/>
    </source>
</evidence>
<feature type="transmembrane region" description="Helical" evidence="12">
    <location>
        <begin position="236"/>
        <end position="264"/>
    </location>
</feature>
<feature type="domain" description="ABC transmembrane type-1" evidence="14">
    <location>
        <begin position="909"/>
        <end position="1198"/>
    </location>
</feature>
<dbReference type="FunFam" id="3.40.50.300:FF:001530">
    <property type="entry name" value="ABC multidrug transporter (Eurofung)"/>
    <property type="match status" value="1"/>
</dbReference>
<dbReference type="InterPro" id="IPR017871">
    <property type="entry name" value="ABC_transporter-like_CS"/>
</dbReference>
<dbReference type="OrthoDB" id="6500128at2759"/>
<evidence type="ECO:0000313" key="17">
    <source>
        <dbReference type="Proteomes" id="UP000006039"/>
    </source>
</evidence>
<dbReference type="SUPFAM" id="SSF52540">
    <property type="entry name" value="P-loop containing nucleoside triphosphate hydrolases"/>
    <property type="match status" value="2"/>
</dbReference>
<keyword evidence="9 12" id="KW-1133">Transmembrane helix</keyword>
<keyword evidence="17" id="KW-1185">Reference proteome</keyword>
<feature type="compositionally biased region" description="Low complexity" evidence="11">
    <location>
        <begin position="15"/>
        <end position="36"/>
    </location>
</feature>
<dbReference type="RefSeq" id="XP_009219205.1">
    <property type="nucleotide sequence ID" value="XM_009220941.1"/>
</dbReference>
<dbReference type="Pfam" id="PF00005">
    <property type="entry name" value="ABC_tran"/>
    <property type="match status" value="2"/>
</dbReference>
<dbReference type="Proteomes" id="UP000006039">
    <property type="component" value="Unassembled WGS sequence"/>
</dbReference>
<feature type="region of interest" description="Disordered" evidence="11">
    <location>
        <begin position="1"/>
        <end position="142"/>
    </location>
</feature>
<keyword evidence="6" id="KW-0677">Repeat</keyword>
<dbReference type="GO" id="GO:0005524">
    <property type="term" value="F:ATP binding"/>
    <property type="evidence" value="ECO:0007669"/>
    <property type="project" value="UniProtKB-KW"/>
</dbReference>
<proteinExistence type="inferred from homology"/>
<feature type="domain" description="ABC transporter" evidence="13">
    <location>
        <begin position="1236"/>
        <end position="1514"/>
    </location>
</feature>